<gene>
    <name evidence="2" type="ORF">FB45DRAFT_1040206</name>
</gene>
<dbReference type="Proteomes" id="UP001221142">
    <property type="component" value="Unassembled WGS sequence"/>
</dbReference>
<sequence>MFGLVSEFKSSLIFWALPLLPSVIASYTGLALVCASTAIYAVYHQTPSEKLRRLLDGITTTWEILNSTKTDSGSYAVRVRGIPSLLELEDRLLQAQLSASLIRVRLLELREKPWAGYLRSLPRVITDMDQCARDVKKIHVETLPRKKDNKISGAG</sequence>
<keyword evidence="3" id="KW-1185">Reference proteome</keyword>
<proteinExistence type="predicted"/>
<protein>
    <submittedName>
        <fullName evidence="2">Uncharacterized protein</fullName>
    </submittedName>
</protein>
<reference evidence="2" key="1">
    <citation type="submission" date="2023-03" db="EMBL/GenBank/DDBJ databases">
        <title>Massive genome expansion in bonnet fungi (Mycena s.s.) driven by repeated elements and novel gene families across ecological guilds.</title>
        <authorList>
            <consortium name="Lawrence Berkeley National Laboratory"/>
            <person name="Harder C.B."/>
            <person name="Miyauchi S."/>
            <person name="Viragh M."/>
            <person name="Kuo A."/>
            <person name="Thoen E."/>
            <person name="Andreopoulos B."/>
            <person name="Lu D."/>
            <person name="Skrede I."/>
            <person name="Drula E."/>
            <person name="Henrissat B."/>
            <person name="Morin E."/>
            <person name="Kohler A."/>
            <person name="Barry K."/>
            <person name="LaButti K."/>
            <person name="Morin E."/>
            <person name="Salamov A."/>
            <person name="Lipzen A."/>
            <person name="Mereny Z."/>
            <person name="Hegedus B."/>
            <person name="Baldrian P."/>
            <person name="Stursova M."/>
            <person name="Weitz H."/>
            <person name="Taylor A."/>
            <person name="Grigoriev I.V."/>
            <person name="Nagy L.G."/>
            <person name="Martin F."/>
            <person name="Kauserud H."/>
        </authorList>
    </citation>
    <scope>NUCLEOTIDE SEQUENCE</scope>
    <source>
        <strain evidence="2">9284</strain>
    </source>
</reference>
<evidence type="ECO:0000256" key="1">
    <source>
        <dbReference type="SAM" id="Phobius"/>
    </source>
</evidence>
<organism evidence="2 3">
    <name type="scientific">Roridomyces roridus</name>
    <dbReference type="NCBI Taxonomy" id="1738132"/>
    <lineage>
        <taxon>Eukaryota</taxon>
        <taxon>Fungi</taxon>
        <taxon>Dikarya</taxon>
        <taxon>Basidiomycota</taxon>
        <taxon>Agaricomycotina</taxon>
        <taxon>Agaricomycetes</taxon>
        <taxon>Agaricomycetidae</taxon>
        <taxon>Agaricales</taxon>
        <taxon>Marasmiineae</taxon>
        <taxon>Mycenaceae</taxon>
        <taxon>Roridomyces</taxon>
    </lineage>
</organism>
<evidence type="ECO:0000313" key="2">
    <source>
        <dbReference type="EMBL" id="KAJ7607522.1"/>
    </source>
</evidence>
<dbReference type="AlphaFoldDB" id="A0AAD7F7T3"/>
<keyword evidence="1" id="KW-0812">Transmembrane</keyword>
<feature type="transmembrane region" description="Helical" evidence="1">
    <location>
        <begin position="12"/>
        <end position="43"/>
    </location>
</feature>
<evidence type="ECO:0000313" key="3">
    <source>
        <dbReference type="Proteomes" id="UP001221142"/>
    </source>
</evidence>
<keyword evidence="1" id="KW-0472">Membrane</keyword>
<keyword evidence="1" id="KW-1133">Transmembrane helix</keyword>
<accession>A0AAD7F7T3</accession>
<dbReference type="EMBL" id="JARKIF010000049">
    <property type="protein sequence ID" value="KAJ7607522.1"/>
    <property type="molecule type" value="Genomic_DNA"/>
</dbReference>
<name>A0AAD7F7T3_9AGAR</name>
<comment type="caution">
    <text evidence="2">The sequence shown here is derived from an EMBL/GenBank/DDBJ whole genome shotgun (WGS) entry which is preliminary data.</text>
</comment>